<feature type="region of interest" description="Disordered" evidence="1">
    <location>
        <begin position="91"/>
        <end position="173"/>
    </location>
</feature>
<accession>A0A9Q1FAJ7</accession>
<reference evidence="2" key="1">
    <citation type="journal article" date="2023" name="Science">
        <title>Genome structures resolve the early diversification of teleost fishes.</title>
        <authorList>
            <person name="Parey E."/>
            <person name="Louis A."/>
            <person name="Montfort J."/>
            <person name="Bouchez O."/>
            <person name="Roques C."/>
            <person name="Iampietro C."/>
            <person name="Lluch J."/>
            <person name="Castinel A."/>
            <person name="Donnadieu C."/>
            <person name="Desvignes T."/>
            <person name="Floi Bucao C."/>
            <person name="Jouanno E."/>
            <person name="Wen M."/>
            <person name="Mejri S."/>
            <person name="Dirks R."/>
            <person name="Jansen H."/>
            <person name="Henkel C."/>
            <person name="Chen W.J."/>
            <person name="Zahm M."/>
            <person name="Cabau C."/>
            <person name="Klopp C."/>
            <person name="Thompson A.W."/>
            <person name="Robinson-Rechavi M."/>
            <person name="Braasch I."/>
            <person name="Lecointre G."/>
            <person name="Bobe J."/>
            <person name="Postlethwait J.H."/>
            <person name="Berthelot C."/>
            <person name="Roest Crollius H."/>
            <person name="Guiguen Y."/>
        </authorList>
    </citation>
    <scope>NUCLEOTIDE SEQUENCE</scope>
    <source>
        <strain evidence="2">WJC10195</strain>
    </source>
</reference>
<proteinExistence type="predicted"/>
<gene>
    <name evidence="2" type="ORF">SKAU_G00219830</name>
</gene>
<name>A0A9Q1FAJ7_SYNKA</name>
<keyword evidence="3" id="KW-1185">Reference proteome</keyword>
<dbReference type="Proteomes" id="UP001152622">
    <property type="component" value="Chromosome 7"/>
</dbReference>
<protein>
    <submittedName>
        <fullName evidence="2">Uncharacterized protein</fullName>
    </submittedName>
</protein>
<organism evidence="2 3">
    <name type="scientific">Synaphobranchus kaupii</name>
    <name type="common">Kaup's arrowtooth eel</name>
    <dbReference type="NCBI Taxonomy" id="118154"/>
    <lineage>
        <taxon>Eukaryota</taxon>
        <taxon>Metazoa</taxon>
        <taxon>Chordata</taxon>
        <taxon>Craniata</taxon>
        <taxon>Vertebrata</taxon>
        <taxon>Euteleostomi</taxon>
        <taxon>Actinopterygii</taxon>
        <taxon>Neopterygii</taxon>
        <taxon>Teleostei</taxon>
        <taxon>Anguilliformes</taxon>
        <taxon>Synaphobranchidae</taxon>
        <taxon>Synaphobranchus</taxon>
    </lineage>
</organism>
<evidence type="ECO:0000256" key="1">
    <source>
        <dbReference type="SAM" id="MobiDB-lite"/>
    </source>
</evidence>
<evidence type="ECO:0000313" key="3">
    <source>
        <dbReference type="Proteomes" id="UP001152622"/>
    </source>
</evidence>
<evidence type="ECO:0000313" key="2">
    <source>
        <dbReference type="EMBL" id="KAJ8354416.1"/>
    </source>
</evidence>
<feature type="compositionally biased region" description="Basic and acidic residues" evidence="1">
    <location>
        <begin position="155"/>
        <end position="173"/>
    </location>
</feature>
<dbReference type="EMBL" id="JAINUF010000007">
    <property type="protein sequence ID" value="KAJ8354416.1"/>
    <property type="molecule type" value="Genomic_DNA"/>
</dbReference>
<sequence length="173" mass="18530">MTDRLCSRQALPAGDRLLLPQPHLSCNLSALITGDGSAGAEGTRPWSLVSQLIFHFIAHLSISNGANGSICMTGFVTGRIRCQTRLNITPERYHNQASNEHGPGEGQDGRELPPRCIPRGGGRGEKKEAALPRSDGRPPSVDGPGLAVPQPQRATDTHGIERTPRITGDTENR</sequence>
<comment type="caution">
    <text evidence="2">The sequence shown here is derived from an EMBL/GenBank/DDBJ whole genome shotgun (WGS) entry which is preliminary data.</text>
</comment>
<dbReference type="AlphaFoldDB" id="A0A9Q1FAJ7"/>
<feature type="compositionally biased region" description="Basic and acidic residues" evidence="1">
    <location>
        <begin position="122"/>
        <end position="136"/>
    </location>
</feature>